<reference evidence="1 2" key="1">
    <citation type="journal article" date="2019" name="Emerg. Microbes Infect.">
        <title>Comprehensive subspecies identification of 175 nontuberculous mycobacteria species based on 7547 genomic profiles.</title>
        <authorList>
            <person name="Matsumoto Y."/>
            <person name="Kinjo T."/>
            <person name="Motooka D."/>
            <person name="Nabeya D."/>
            <person name="Jung N."/>
            <person name="Uechi K."/>
            <person name="Horii T."/>
            <person name="Iida T."/>
            <person name="Fujita J."/>
            <person name="Nakamura S."/>
        </authorList>
    </citation>
    <scope>NUCLEOTIDE SEQUENCE [LARGE SCALE GENOMIC DNA]</scope>
    <source>
        <strain evidence="1 2">JCM 14738</strain>
    </source>
</reference>
<evidence type="ECO:0000313" key="1">
    <source>
        <dbReference type="EMBL" id="BBZ41142.1"/>
    </source>
</evidence>
<organism evidence="1 2">
    <name type="scientific">Mycobacterium conspicuum</name>
    <dbReference type="NCBI Taxonomy" id="44010"/>
    <lineage>
        <taxon>Bacteria</taxon>
        <taxon>Bacillati</taxon>
        <taxon>Actinomycetota</taxon>
        <taxon>Actinomycetes</taxon>
        <taxon>Mycobacteriales</taxon>
        <taxon>Mycobacteriaceae</taxon>
        <taxon>Mycobacterium</taxon>
    </lineage>
</organism>
<proteinExistence type="predicted"/>
<name>A0A1X1T341_9MYCO</name>
<accession>A0A1X1T341</accession>
<protein>
    <submittedName>
        <fullName evidence="1">Uncharacterized protein</fullName>
    </submittedName>
</protein>
<keyword evidence="2" id="KW-1185">Reference proteome</keyword>
<dbReference type="RefSeq" id="WP_085234368.1">
    <property type="nucleotide sequence ID" value="NZ_AP022613.1"/>
</dbReference>
<evidence type="ECO:0000313" key="2">
    <source>
        <dbReference type="Proteomes" id="UP000467385"/>
    </source>
</evidence>
<dbReference type="EMBL" id="AP022613">
    <property type="protein sequence ID" value="BBZ41142.1"/>
    <property type="molecule type" value="Genomic_DNA"/>
</dbReference>
<gene>
    <name evidence="1" type="ORF">MCNS_42050</name>
</gene>
<dbReference type="Proteomes" id="UP000467385">
    <property type="component" value="Chromosome"/>
</dbReference>
<dbReference type="AlphaFoldDB" id="A0A1X1T341"/>
<sequence length="95" mass="10480">MTARKTLFAVVNSIAGSNYTQFQIKVWDARKKCSKVYSDEIFPTRAAAKKAVDDDEKLTRVDSFRVARERTEGITIEPKRAAAVENPAASSADVA</sequence>